<reference evidence="2" key="1">
    <citation type="journal article" date="2019" name="Int. J. Syst. Evol. Microbiol.">
        <title>The Global Catalogue of Microorganisms (GCM) 10K type strain sequencing project: providing services to taxonomists for standard genome sequencing and annotation.</title>
        <authorList>
            <consortium name="The Broad Institute Genomics Platform"/>
            <consortium name="The Broad Institute Genome Sequencing Center for Infectious Disease"/>
            <person name="Wu L."/>
            <person name="Ma J."/>
        </authorList>
    </citation>
    <scope>NUCLEOTIDE SEQUENCE [LARGE SCALE GENOMIC DNA]</scope>
    <source>
        <strain evidence="2">CGMCC 4.7020</strain>
    </source>
</reference>
<protein>
    <submittedName>
        <fullName evidence="1">Uncharacterized protein</fullName>
    </submittedName>
</protein>
<name>A0ABW3XQJ4_9ACTN</name>
<keyword evidence="2" id="KW-1185">Reference proteome</keyword>
<dbReference type="RefSeq" id="WP_381238214.1">
    <property type="nucleotide sequence ID" value="NZ_JBHSKH010000055.1"/>
</dbReference>
<evidence type="ECO:0000313" key="2">
    <source>
        <dbReference type="Proteomes" id="UP001597058"/>
    </source>
</evidence>
<gene>
    <name evidence="1" type="ORF">ACFQ5X_37930</name>
</gene>
<proteinExistence type="predicted"/>
<sequence>MFERPVLSGLLGQALEEFVLGDSCLAQPGAAESVVKPAQVVQALFQRVQQGRREAGAGWGGAGRENG</sequence>
<dbReference type="EMBL" id="JBHTMM010000083">
    <property type="protein sequence ID" value="MFD1311572.1"/>
    <property type="molecule type" value="Genomic_DNA"/>
</dbReference>
<dbReference type="Proteomes" id="UP001597058">
    <property type="component" value="Unassembled WGS sequence"/>
</dbReference>
<accession>A0ABW3XQJ4</accession>
<organism evidence="1 2">
    <name type="scientific">Streptomyces kaempferi</name>
    <dbReference type="NCBI Taxonomy" id="333725"/>
    <lineage>
        <taxon>Bacteria</taxon>
        <taxon>Bacillati</taxon>
        <taxon>Actinomycetota</taxon>
        <taxon>Actinomycetes</taxon>
        <taxon>Kitasatosporales</taxon>
        <taxon>Streptomycetaceae</taxon>
        <taxon>Streptomyces</taxon>
    </lineage>
</organism>
<evidence type="ECO:0000313" key="1">
    <source>
        <dbReference type="EMBL" id="MFD1311572.1"/>
    </source>
</evidence>
<comment type="caution">
    <text evidence="1">The sequence shown here is derived from an EMBL/GenBank/DDBJ whole genome shotgun (WGS) entry which is preliminary data.</text>
</comment>